<evidence type="ECO:0000313" key="3">
    <source>
        <dbReference type="Proteomes" id="UP000724672"/>
    </source>
</evidence>
<name>A0A942UTT2_9FIRM</name>
<feature type="transmembrane region" description="Helical" evidence="1">
    <location>
        <begin position="74"/>
        <end position="91"/>
    </location>
</feature>
<dbReference type="RefSeq" id="WP_203366380.1">
    <property type="nucleotide sequence ID" value="NZ_WSFT01000032.1"/>
</dbReference>
<keyword evidence="3" id="KW-1185">Reference proteome</keyword>
<gene>
    <name evidence="2" type="ORF">GOQ27_08250</name>
</gene>
<feature type="transmembrane region" description="Helical" evidence="1">
    <location>
        <begin position="226"/>
        <end position="247"/>
    </location>
</feature>
<dbReference type="EMBL" id="WSFT01000032">
    <property type="protein sequence ID" value="MBS4538453.1"/>
    <property type="molecule type" value="Genomic_DNA"/>
</dbReference>
<sequence>MNSFAAYIKKEAMEGIRSFKFLILAIGIILFALLDPLVLKLLPNILASQAPGMDLSQLVNFTQAGAIQSYMNNLFQISNLVLVLSLMGILSEELKNKTLVIPYSNKANINGIVLAKYLVYSIAILIITLVGFLINYYYSKLLFPEEILRISILFKTSLIFSLYFLFNLSLILLMSSLFKKGIVAGILSLSIIYLMPAIGMIEKLSKIFPYYLVKQANILSNNYADFLNKSIILTIGYIIVLIGLTIFRMNKVELN</sequence>
<feature type="transmembrane region" description="Helical" evidence="1">
    <location>
        <begin position="181"/>
        <end position="201"/>
    </location>
</feature>
<dbReference type="Proteomes" id="UP000724672">
    <property type="component" value="Unassembled WGS sequence"/>
</dbReference>
<comment type="caution">
    <text evidence="2">The sequence shown here is derived from an EMBL/GenBank/DDBJ whole genome shotgun (WGS) entry which is preliminary data.</text>
</comment>
<evidence type="ECO:0000256" key="1">
    <source>
        <dbReference type="SAM" id="Phobius"/>
    </source>
</evidence>
<dbReference type="AlphaFoldDB" id="A0A942UTT2"/>
<feature type="transmembrane region" description="Helical" evidence="1">
    <location>
        <begin position="21"/>
        <end position="39"/>
    </location>
</feature>
<evidence type="ECO:0000313" key="2">
    <source>
        <dbReference type="EMBL" id="MBS4538453.1"/>
    </source>
</evidence>
<protein>
    <recommendedName>
        <fullName evidence="4">ABC-2 family transporter protein</fullName>
    </recommendedName>
</protein>
<reference evidence="2" key="1">
    <citation type="submission" date="2019-12" db="EMBL/GenBank/DDBJ databases">
        <title>Clostridiaceae gen. nov. sp. nov., isolated from sediment in Xinjiang, China.</title>
        <authorList>
            <person name="Zhang R."/>
        </authorList>
    </citation>
    <scope>NUCLEOTIDE SEQUENCE</scope>
    <source>
        <strain evidence="2">D2Q-11</strain>
    </source>
</reference>
<organism evidence="2 3">
    <name type="scientific">Anaeromonas frigoriresistens</name>
    <dbReference type="NCBI Taxonomy" id="2683708"/>
    <lineage>
        <taxon>Bacteria</taxon>
        <taxon>Bacillati</taxon>
        <taxon>Bacillota</taxon>
        <taxon>Tissierellia</taxon>
        <taxon>Tissierellales</taxon>
        <taxon>Thermohalobacteraceae</taxon>
        <taxon>Anaeromonas</taxon>
    </lineage>
</organism>
<evidence type="ECO:0008006" key="4">
    <source>
        <dbReference type="Google" id="ProtNLM"/>
    </source>
</evidence>
<feature type="transmembrane region" description="Helical" evidence="1">
    <location>
        <begin position="112"/>
        <end position="138"/>
    </location>
</feature>
<keyword evidence="1" id="KW-0812">Transmembrane</keyword>
<keyword evidence="1" id="KW-0472">Membrane</keyword>
<feature type="transmembrane region" description="Helical" evidence="1">
    <location>
        <begin position="150"/>
        <end position="174"/>
    </location>
</feature>
<keyword evidence="1" id="KW-1133">Transmembrane helix</keyword>
<proteinExistence type="predicted"/>
<accession>A0A942UTT2</accession>